<dbReference type="PIRSF" id="PIRSF000137">
    <property type="entry name" value="Alcohol_oxidase"/>
    <property type="match status" value="1"/>
</dbReference>
<evidence type="ECO:0000313" key="9">
    <source>
        <dbReference type="Proteomes" id="UP001147760"/>
    </source>
</evidence>
<gene>
    <name evidence="8" type="ORF">N7530_006783</name>
</gene>
<keyword evidence="5" id="KW-0134">Cell wall</keyword>
<dbReference type="Gene3D" id="3.50.50.60">
    <property type="entry name" value="FAD/NAD(P)-binding domain"/>
    <property type="match status" value="1"/>
</dbReference>
<evidence type="ECO:0000256" key="3">
    <source>
        <dbReference type="ARBA" id="ARBA00010790"/>
    </source>
</evidence>
<dbReference type="Pfam" id="PF00732">
    <property type="entry name" value="GMC_oxred_N"/>
    <property type="match status" value="1"/>
</dbReference>
<dbReference type="PROSITE" id="PS00624">
    <property type="entry name" value="GMC_OXRED_2"/>
    <property type="match status" value="1"/>
</dbReference>
<reference evidence="8" key="1">
    <citation type="submission" date="2022-12" db="EMBL/GenBank/DDBJ databases">
        <authorList>
            <person name="Petersen C."/>
        </authorList>
    </citation>
    <scope>NUCLEOTIDE SEQUENCE</scope>
    <source>
        <strain evidence="8">IBT 17660</strain>
    </source>
</reference>
<keyword evidence="4" id="KW-0963">Cytoplasm</keyword>
<organism evidence="8 9">
    <name type="scientific">Penicillium desertorum</name>
    <dbReference type="NCBI Taxonomy" id="1303715"/>
    <lineage>
        <taxon>Eukaryota</taxon>
        <taxon>Fungi</taxon>
        <taxon>Dikarya</taxon>
        <taxon>Ascomycota</taxon>
        <taxon>Pezizomycotina</taxon>
        <taxon>Eurotiomycetes</taxon>
        <taxon>Eurotiomycetidae</taxon>
        <taxon>Eurotiales</taxon>
        <taxon>Aspergillaceae</taxon>
        <taxon>Penicillium</taxon>
    </lineage>
</organism>
<keyword evidence="6" id="KW-0285">Flavoprotein</keyword>
<evidence type="ECO:0000313" key="8">
    <source>
        <dbReference type="EMBL" id="KAJ5472782.1"/>
    </source>
</evidence>
<comment type="subcellular location">
    <subcellularLocation>
        <location evidence="2">Cytoplasm</location>
    </subcellularLocation>
    <subcellularLocation>
        <location evidence="1">Secreted</location>
        <location evidence="1">Cell wall</location>
    </subcellularLocation>
</comment>
<evidence type="ECO:0000256" key="5">
    <source>
        <dbReference type="ARBA" id="ARBA00022512"/>
    </source>
</evidence>
<dbReference type="InterPro" id="IPR007867">
    <property type="entry name" value="GMC_OxRtase_C"/>
</dbReference>
<comment type="cofactor">
    <cofactor evidence="6">
        <name>FAD</name>
        <dbReference type="ChEBI" id="CHEBI:57692"/>
    </cofactor>
</comment>
<accession>A0A9W9WSC7</accession>
<comment type="similarity">
    <text evidence="3">Belongs to the GMC oxidoreductase family.</text>
</comment>
<evidence type="ECO:0000256" key="1">
    <source>
        <dbReference type="ARBA" id="ARBA00004191"/>
    </source>
</evidence>
<dbReference type="AlphaFoldDB" id="A0A9W9WSC7"/>
<reference evidence="8" key="2">
    <citation type="journal article" date="2023" name="IMA Fungus">
        <title>Comparative genomic study of the Penicillium genus elucidates a diverse pangenome and 15 lateral gene transfer events.</title>
        <authorList>
            <person name="Petersen C."/>
            <person name="Sorensen T."/>
            <person name="Nielsen M.R."/>
            <person name="Sondergaard T.E."/>
            <person name="Sorensen J.L."/>
            <person name="Fitzpatrick D.A."/>
            <person name="Frisvad J.C."/>
            <person name="Nielsen K.L."/>
        </authorList>
    </citation>
    <scope>NUCLEOTIDE SEQUENCE</scope>
    <source>
        <strain evidence="8">IBT 17660</strain>
    </source>
</reference>
<proteinExistence type="inferred from homology"/>
<dbReference type="Gene3D" id="3.30.560.10">
    <property type="entry name" value="Glucose Oxidase, domain 3"/>
    <property type="match status" value="1"/>
</dbReference>
<keyword evidence="6" id="KW-0274">FAD</keyword>
<name>A0A9W9WSC7_9EURO</name>
<dbReference type="GO" id="GO:0005737">
    <property type="term" value="C:cytoplasm"/>
    <property type="evidence" value="ECO:0007669"/>
    <property type="project" value="UniProtKB-SubCell"/>
</dbReference>
<protein>
    <submittedName>
        <fullName evidence="8">Aryl-alcohol dehydrogenase</fullName>
    </submittedName>
</protein>
<evidence type="ECO:0000256" key="2">
    <source>
        <dbReference type="ARBA" id="ARBA00004496"/>
    </source>
</evidence>
<dbReference type="Proteomes" id="UP001147760">
    <property type="component" value="Unassembled WGS sequence"/>
</dbReference>
<dbReference type="Pfam" id="PF05199">
    <property type="entry name" value="GMC_oxred_C"/>
    <property type="match status" value="1"/>
</dbReference>
<dbReference type="PANTHER" id="PTHR11552:SF210">
    <property type="entry name" value="GLUCOSE-METHANOL-CHOLINE OXIDOREDUCTASE N-TERMINAL DOMAIN-CONTAINING PROTEIN-RELATED"/>
    <property type="match status" value="1"/>
</dbReference>
<dbReference type="EMBL" id="JAPWDO010000004">
    <property type="protein sequence ID" value="KAJ5472782.1"/>
    <property type="molecule type" value="Genomic_DNA"/>
</dbReference>
<dbReference type="InterPro" id="IPR036188">
    <property type="entry name" value="FAD/NAD-bd_sf"/>
</dbReference>
<evidence type="ECO:0000259" key="7">
    <source>
        <dbReference type="PROSITE" id="PS00624"/>
    </source>
</evidence>
<dbReference type="GO" id="GO:0050660">
    <property type="term" value="F:flavin adenine dinucleotide binding"/>
    <property type="evidence" value="ECO:0007669"/>
    <property type="project" value="InterPro"/>
</dbReference>
<dbReference type="InterPro" id="IPR012132">
    <property type="entry name" value="GMC_OxRdtase"/>
</dbReference>
<sequence>MHGSSSPPQFDYIVIGGGTAGLVVASRLSEDAATSVLLIEAGSDRTGDARIDTPGLITSLYGDKDLDWNFLSEPQVHVNGRQIPQPRGRVLGGSSALNFSLVMYPSNYDFEAWVALGNEGWGAQEMGQYLRKFQTFASPDEPTAELLGLDGYIKKNQQGSDGPLPVGFPLIYGPFNQAWDETFAALGWQDKMDPIAENKLGAFTSPLSVSTKESTRGYAASYYTPEVAQRPNLTLWTETQAEKILCASDNHDQHITATGVRVRRHNGVLDVTARHEVILSAGSLHSPQILELSGIGSSDRLQRHGISTLIDLPGVGENLQDHCITAISYKVAESEVSWDIMRDPQVVQSLLQAHQEGSGGPMSGMPFSVAYMPLVDLDGPVQVEIIQKLVDQYLNLDQGKSLQDCPQVTNKEQMSLLRQFLLDGQKATAEYIFFPLQLHTDARHMAHVFEKSSDGNYITILAMLSHPFSFGSVHIKSPDIQEKPTFDPNYLSHPLDLEVLARHTQFIDRLAHTEPLQSFLQPRSRIPEAENADLSNLEVVKEVVKERLFSCFHPAGTCAMMPVEIGGVVDANLKVHGTRNLRVVDASVFPLLPQGNIQATVYAVAERAADLIKQSMNKS</sequence>
<comment type="caution">
    <text evidence="8">The sequence shown here is derived from an EMBL/GenBank/DDBJ whole genome shotgun (WGS) entry which is preliminary data.</text>
</comment>
<dbReference type="SUPFAM" id="SSF54373">
    <property type="entry name" value="FAD-linked reductases, C-terminal domain"/>
    <property type="match status" value="1"/>
</dbReference>
<evidence type="ECO:0000256" key="6">
    <source>
        <dbReference type="PIRSR" id="PIRSR000137-2"/>
    </source>
</evidence>
<dbReference type="SUPFAM" id="SSF51905">
    <property type="entry name" value="FAD/NAD(P)-binding domain"/>
    <property type="match status" value="1"/>
</dbReference>
<keyword evidence="5" id="KW-0964">Secreted</keyword>
<keyword evidence="9" id="KW-1185">Reference proteome</keyword>
<dbReference type="GO" id="GO:0016614">
    <property type="term" value="F:oxidoreductase activity, acting on CH-OH group of donors"/>
    <property type="evidence" value="ECO:0007669"/>
    <property type="project" value="InterPro"/>
</dbReference>
<dbReference type="PANTHER" id="PTHR11552">
    <property type="entry name" value="GLUCOSE-METHANOL-CHOLINE GMC OXIDOREDUCTASE"/>
    <property type="match status" value="1"/>
</dbReference>
<evidence type="ECO:0000256" key="4">
    <source>
        <dbReference type="ARBA" id="ARBA00022490"/>
    </source>
</evidence>
<dbReference type="OrthoDB" id="269227at2759"/>
<feature type="domain" description="Glucose-methanol-choline oxidoreductase N-terminal" evidence="7">
    <location>
        <begin position="282"/>
        <end position="296"/>
    </location>
</feature>
<feature type="binding site" evidence="6">
    <location>
        <position position="90"/>
    </location>
    <ligand>
        <name>FAD</name>
        <dbReference type="ChEBI" id="CHEBI:57692"/>
    </ligand>
</feature>
<dbReference type="InterPro" id="IPR000172">
    <property type="entry name" value="GMC_OxRdtase_N"/>
</dbReference>